<protein>
    <submittedName>
        <fullName evidence="2">Peptidase S1 and S6 chymotrypsin/Hap</fullName>
    </submittedName>
</protein>
<dbReference type="InterPro" id="IPR009003">
    <property type="entry name" value="Peptidase_S1_PA"/>
</dbReference>
<name>A9BXS0_DELAS</name>
<evidence type="ECO:0000313" key="3">
    <source>
        <dbReference type="Proteomes" id="UP000000784"/>
    </source>
</evidence>
<dbReference type="PANTHER" id="PTHR36234">
    <property type="entry name" value="LYSYL ENDOPEPTIDASE"/>
    <property type="match status" value="1"/>
</dbReference>
<proteinExistence type="predicted"/>
<gene>
    <name evidence="2" type="ordered locus">Daci_5718</name>
</gene>
<dbReference type="eggNOG" id="COG0265">
    <property type="taxonomic scope" value="Bacteria"/>
</dbReference>
<organism evidence="2 3">
    <name type="scientific">Delftia acidovorans (strain DSM 14801 / SPH-1)</name>
    <dbReference type="NCBI Taxonomy" id="398578"/>
    <lineage>
        <taxon>Bacteria</taxon>
        <taxon>Pseudomonadati</taxon>
        <taxon>Pseudomonadota</taxon>
        <taxon>Betaproteobacteria</taxon>
        <taxon>Burkholderiales</taxon>
        <taxon>Comamonadaceae</taxon>
        <taxon>Delftia</taxon>
    </lineage>
</organism>
<keyword evidence="3" id="KW-1185">Reference proteome</keyword>
<dbReference type="InterPro" id="IPR043708">
    <property type="entry name" value="DUF5648"/>
</dbReference>
<dbReference type="Pfam" id="PF18885">
    <property type="entry name" value="DUF5648"/>
    <property type="match status" value="1"/>
</dbReference>
<dbReference type="STRING" id="398578.Daci_5718"/>
<evidence type="ECO:0000259" key="1">
    <source>
        <dbReference type="Pfam" id="PF18885"/>
    </source>
</evidence>
<reference evidence="2 3" key="1">
    <citation type="journal article" date="2004" name="Appl. Environ. Microbiol.">
        <title>Mineralization of individual congeners of linear alkylbenzenesulfonate by defined pairs of heterotrophic bacteria.</title>
        <authorList>
            <person name="Schleheck D."/>
            <person name="Knepper T.P."/>
            <person name="Fischer K."/>
            <person name="Cook A.M."/>
        </authorList>
    </citation>
    <scope>NUCLEOTIDE SEQUENCE [LARGE SCALE GENOMIC DNA]</scope>
    <source>
        <strain evidence="3">DSM 14801 / SPH-1</strain>
    </source>
</reference>
<dbReference type="PANTHER" id="PTHR36234:SF5">
    <property type="entry name" value="LYSYL ENDOPEPTIDASE"/>
    <property type="match status" value="1"/>
</dbReference>
<dbReference type="InterPro" id="IPR043504">
    <property type="entry name" value="Peptidase_S1_PA_chymotrypsin"/>
</dbReference>
<dbReference type="Gene3D" id="2.40.10.10">
    <property type="entry name" value="Trypsin-like serine proteases"/>
    <property type="match status" value="2"/>
</dbReference>
<dbReference type="KEGG" id="dac:Daci_5718"/>
<feature type="domain" description="DUF5648" evidence="1">
    <location>
        <begin position="549"/>
        <end position="690"/>
    </location>
</feature>
<accession>A9BXS0</accession>
<dbReference type="Pfam" id="PF13365">
    <property type="entry name" value="Trypsin_2"/>
    <property type="match status" value="1"/>
</dbReference>
<dbReference type="Proteomes" id="UP000000784">
    <property type="component" value="Chromosome"/>
</dbReference>
<reference evidence="3" key="2">
    <citation type="submission" date="2007-11" db="EMBL/GenBank/DDBJ databases">
        <title>Complete sequence of Delftia acidovorans DSM 14801 / SPH-1.</title>
        <authorList>
            <person name="Copeland A."/>
            <person name="Lucas S."/>
            <person name="Lapidus A."/>
            <person name="Barry K."/>
            <person name="Glavina del Rio T."/>
            <person name="Dalin E."/>
            <person name="Tice H."/>
            <person name="Pitluck S."/>
            <person name="Lowry S."/>
            <person name="Clum A."/>
            <person name="Schmutz J."/>
            <person name="Larimer F."/>
            <person name="Land M."/>
            <person name="Hauser L."/>
            <person name="Kyrpides N."/>
            <person name="Kim E."/>
            <person name="Schleheck D."/>
            <person name="Richardson P."/>
        </authorList>
    </citation>
    <scope>NUCLEOTIDE SEQUENCE [LARGE SCALE GENOMIC DNA]</scope>
    <source>
        <strain evidence="3">DSM 14801 / SPH-1</strain>
    </source>
</reference>
<dbReference type="MEROPS" id="S01.280"/>
<evidence type="ECO:0000313" key="2">
    <source>
        <dbReference type="EMBL" id="ABX38346.1"/>
    </source>
</evidence>
<dbReference type="AlphaFoldDB" id="A9BXS0"/>
<sequence length="693" mass="75171">MCGAGTALAVSAPGCRCSAATILGSAGRRCRHRAVTHTTPKMPGFRNIHQSVEREPMTDLFDTTARRGLRSVALALALAGSLGLACGQESAYPAMSVDHHVQPLNSPREFLASRSLAAPSEVTPLRVELGAWKEYHAASAPQDGAMQVGAQRLSTQTATTDALASQLQWHSTASGGLVAAVSLRSEGAYGIRMGVEMQQLPGSALLRVYARDHRAGAYEIAGQRVLQGLQANLEAGDKTTDGRTWWTPDTGGDEVTLEIELPPGIPADALRIAIPRVMHIHENLSLPLESEMQFSAQLNESLSCNLDSTCYDNYSTQRNAVARMLYVKNGAGYLCTGTLLNDKAASGTPYFITANHCISSQTVASTLETSWFYRTPSCNSRTLSSANRVLRNGATLLYATADYDSTLLRLNDAPPAGAVFAGWTSQTVAGGTSMVGIHHPRGDLQKISFGTVSRSVSCEPSSEGMMKCANVSGGFNLVNWDQGLTQGGSSGSGMFVEGRLAGVLYGGDDQTCPASGGMSIYGRFDLLFPNVQKWLAADPITGTSQTRTPVYRFFNRVTGAHFYTANAQERDQVIATYPAFQYENVAFYASTQMQQGLDPVFRFFNRNTSAHFFTIDAFERNQVKIYYPGFIDEGVAWYAATTAVNGTVPIFRFFNEQTGAHFYTINIAERDQVITKYPFFKYEGVGYYVWKTQ</sequence>
<dbReference type="HOGENOM" id="CLU_021087_1_0_4"/>
<dbReference type="SUPFAM" id="SSF50494">
    <property type="entry name" value="Trypsin-like serine proteases"/>
    <property type="match status" value="1"/>
</dbReference>
<dbReference type="EMBL" id="CP000884">
    <property type="protein sequence ID" value="ABX38346.1"/>
    <property type="molecule type" value="Genomic_DNA"/>
</dbReference>